<accession>A0A1F5PH67</accession>
<feature type="transmembrane region" description="Helical" evidence="5">
    <location>
        <begin position="139"/>
        <end position="163"/>
    </location>
</feature>
<dbReference type="STRING" id="1817828.A2722_01315"/>
<dbReference type="InterPro" id="IPR007267">
    <property type="entry name" value="GtrA_DPMS_TM"/>
</dbReference>
<evidence type="ECO:0000256" key="3">
    <source>
        <dbReference type="ARBA" id="ARBA00022989"/>
    </source>
</evidence>
<feature type="domain" description="GtrA/DPMS transmembrane" evidence="6">
    <location>
        <begin position="16"/>
        <end position="119"/>
    </location>
</feature>
<feature type="transmembrane region" description="Helical" evidence="5">
    <location>
        <begin position="14"/>
        <end position="35"/>
    </location>
</feature>
<evidence type="ECO:0000313" key="7">
    <source>
        <dbReference type="EMBL" id="OGE89263.1"/>
    </source>
</evidence>
<evidence type="ECO:0000259" key="6">
    <source>
        <dbReference type="Pfam" id="PF04138"/>
    </source>
</evidence>
<dbReference type="AlphaFoldDB" id="A0A1F5PH67"/>
<protein>
    <recommendedName>
        <fullName evidence="6">GtrA/DPMS transmembrane domain-containing protein</fullName>
    </recommendedName>
</protein>
<evidence type="ECO:0000256" key="1">
    <source>
        <dbReference type="ARBA" id="ARBA00004141"/>
    </source>
</evidence>
<dbReference type="EMBL" id="MFEO01000024">
    <property type="protein sequence ID" value="OGE89263.1"/>
    <property type="molecule type" value="Genomic_DNA"/>
</dbReference>
<proteinExistence type="predicted"/>
<dbReference type="GO" id="GO:0016020">
    <property type="term" value="C:membrane"/>
    <property type="evidence" value="ECO:0007669"/>
    <property type="project" value="UniProtKB-SubCell"/>
</dbReference>
<keyword evidence="4 5" id="KW-0472">Membrane</keyword>
<evidence type="ECO:0000256" key="5">
    <source>
        <dbReference type="SAM" id="Phobius"/>
    </source>
</evidence>
<dbReference type="Pfam" id="PF04138">
    <property type="entry name" value="GtrA_DPMS_TM"/>
    <property type="match status" value="2"/>
</dbReference>
<reference evidence="7 8" key="1">
    <citation type="journal article" date="2016" name="Nat. Commun.">
        <title>Thousands of microbial genomes shed light on interconnected biogeochemical processes in an aquifer system.</title>
        <authorList>
            <person name="Anantharaman K."/>
            <person name="Brown C.T."/>
            <person name="Hug L.A."/>
            <person name="Sharon I."/>
            <person name="Castelle C.J."/>
            <person name="Probst A.J."/>
            <person name="Thomas B.C."/>
            <person name="Singh A."/>
            <person name="Wilkins M.J."/>
            <person name="Karaoz U."/>
            <person name="Brodie E.L."/>
            <person name="Williams K.H."/>
            <person name="Hubbard S.S."/>
            <person name="Banfield J.F."/>
        </authorList>
    </citation>
    <scope>NUCLEOTIDE SEQUENCE [LARGE SCALE GENOMIC DNA]</scope>
</reference>
<feature type="transmembrane region" description="Helical" evidence="5">
    <location>
        <begin position="109"/>
        <end position="127"/>
    </location>
</feature>
<dbReference type="GO" id="GO:0000271">
    <property type="term" value="P:polysaccharide biosynthetic process"/>
    <property type="evidence" value="ECO:0007669"/>
    <property type="project" value="InterPro"/>
</dbReference>
<name>A0A1F5PH67_9BACT</name>
<comment type="caution">
    <text evidence="7">The sequence shown here is derived from an EMBL/GenBank/DDBJ whole genome shotgun (WGS) entry which is preliminary data.</text>
</comment>
<keyword evidence="2 5" id="KW-0812">Transmembrane</keyword>
<evidence type="ECO:0000256" key="4">
    <source>
        <dbReference type="ARBA" id="ARBA00023136"/>
    </source>
</evidence>
<evidence type="ECO:0000313" key="8">
    <source>
        <dbReference type="Proteomes" id="UP000178377"/>
    </source>
</evidence>
<feature type="domain" description="GtrA/DPMS transmembrane" evidence="6">
    <location>
        <begin position="138"/>
        <end position="205"/>
    </location>
</feature>
<feature type="transmembrane region" description="Helical" evidence="5">
    <location>
        <begin position="183"/>
        <end position="203"/>
    </location>
</feature>
<keyword evidence="3 5" id="KW-1133">Transmembrane helix</keyword>
<comment type="subcellular location">
    <subcellularLocation>
        <location evidence="1">Membrane</location>
        <topology evidence="1">Multi-pass membrane protein</topology>
    </subcellularLocation>
</comment>
<sequence length="207" mass="22466">MGLFQKYKGLIYQFARFGGIGFLNTAVDFVILNLLMAQTNITAGGRLAALNTASFSIALLHSYAWNKYWAFGEKNEKFGAFFVKLVAAGFLGVLALGAAVWGARQHSSVLYFIVVLVALAIGELVLWKSFKLKLQATSGVAGQFVSFAAVSIIGLLINDAIVYSATHFISPQFGFSEQLWANVAKAGATAVALIWNFVGYKLFVFKK</sequence>
<gene>
    <name evidence="7" type="ORF">A2722_01315</name>
</gene>
<feature type="transmembrane region" description="Helical" evidence="5">
    <location>
        <begin position="78"/>
        <end position="103"/>
    </location>
</feature>
<dbReference type="Proteomes" id="UP000178377">
    <property type="component" value="Unassembled WGS sequence"/>
</dbReference>
<feature type="transmembrane region" description="Helical" evidence="5">
    <location>
        <begin position="47"/>
        <end position="66"/>
    </location>
</feature>
<evidence type="ECO:0000256" key="2">
    <source>
        <dbReference type="ARBA" id="ARBA00022692"/>
    </source>
</evidence>
<organism evidence="7 8">
    <name type="scientific">Candidatus Doudnabacteria bacterium RIFCSPHIGHO2_01_FULL_50_11</name>
    <dbReference type="NCBI Taxonomy" id="1817828"/>
    <lineage>
        <taxon>Bacteria</taxon>
        <taxon>Candidatus Doudnaibacteriota</taxon>
    </lineage>
</organism>